<reference evidence="1" key="1">
    <citation type="submission" date="2018-05" db="EMBL/GenBank/DDBJ databases">
        <authorList>
            <person name="Lanie J.A."/>
            <person name="Ng W.-L."/>
            <person name="Kazmierczak K.M."/>
            <person name="Andrzejewski T.M."/>
            <person name="Davidsen T.M."/>
            <person name="Wayne K.J."/>
            <person name="Tettelin H."/>
            <person name="Glass J.I."/>
            <person name="Rusch D."/>
            <person name="Podicherti R."/>
            <person name="Tsui H.-C.T."/>
            <person name="Winkler M.E."/>
        </authorList>
    </citation>
    <scope>NUCLEOTIDE SEQUENCE</scope>
</reference>
<protein>
    <submittedName>
        <fullName evidence="1">Uncharacterized protein</fullName>
    </submittedName>
</protein>
<evidence type="ECO:0000313" key="1">
    <source>
        <dbReference type="EMBL" id="SVA04717.1"/>
    </source>
</evidence>
<organism evidence="1">
    <name type="scientific">marine metagenome</name>
    <dbReference type="NCBI Taxonomy" id="408172"/>
    <lineage>
        <taxon>unclassified sequences</taxon>
        <taxon>metagenomes</taxon>
        <taxon>ecological metagenomes</taxon>
    </lineage>
</organism>
<gene>
    <name evidence="1" type="ORF">METZ01_LOCUS57571</name>
</gene>
<dbReference type="AlphaFoldDB" id="A0A381SQQ0"/>
<sequence length="136" mass="15442">MTKIVLGILAAAICTIVGARLAFEATTHTTPHAVNEAWAQNKMEFVAWNGNRWTAWIRDGAFEHRPQEEGNWHPHANSTLAFIDWNGAPAQAKVEGDKFLIAHHGDWNGPIEQESALHYRDWTGEHRLRTVKQLQR</sequence>
<proteinExistence type="predicted"/>
<dbReference type="EMBL" id="UINC01003256">
    <property type="protein sequence ID" value="SVA04717.1"/>
    <property type="molecule type" value="Genomic_DNA"/>
</dbReference>
<name>A0A381SQQ0_9ZZZZ</name>
<accession>A0A381SQQ0</accession>